<evidence type="ECO:0000313" key="2">
    <source>
        <dbReference type="EMBL" id="KAB8031924.1"/>
    </source>
</evidence>
<feature type="chain" id="PRO_5032645274" description="Porin" evidence="1">
    <location>
        <begin position="21"/>
        <end position="432"/>
    </location>
</feature>
<comment type="caution">
    <text evidence="2">The sequence shown here is derived from an EMBL/GenBank/DDBJ whole genome shotgun (WGS) entry which is preliminary data.</text>
</comment>
<feature type="signal peptide" evidence="1">
    <location>
        <begin position="1"/>
        <end position="20"/>
    </location>
</feature>
<proteinExistence type="predicted"/>
<reference evidence="2 3" key="1">
    <citation type="submission" date="2019-10" db="EMBL/GenBank/DDBJ databases">
        <title>New genus of Silvanigrellaceae.</title>
        <authorList>
            <person name="Pitt A."/>
            <person name="Hahn M.W."/>
        </authorList>
    </citation>
    <scope>NUCLEOTIDE SEQUENCE [LARGE SCALE GENOMIC DNA]</scope>
    <source>
        <strain evidence="2 3">33A1-SZDP</strain>
    </source>
</reference>
<name>A0A833JEI6_9BACT</name>
<evidence type="ECO:0008006" key="4">
    <source>
        <dbReference type="Google" id="ProtNLM"/>
    </source>
</evidence>
<organism evidence="2 3">
    <name type="scientific">Fluviispira multicolorata</name>
    <dbReference type="NCBI Taxonomy" id="2654512"/>
    <lineage>
        <taxon>Bacteria</taxon>
        <taxon>Pseudomonadati</taxon>
        <taxon>Bdellovibrionota</taxon>
        <taxon>Oligoflexia</taxon>
        <taxon>Silvanigrellales</taxon>
        <taxon>Silvanigrellaceae</taxon>
        <taxon>Fluviispira</taxon>
    </lineage>
</organism>
<dbReference type="AlphaFoldDB" id="A0A833JEI6"/>
<accession>A0A833JEI6</accession>
<keyword evidence="1" id="KW-0732">Signal</keyword>
<gene>
    <name evidence="2" type="ORF">GCL57_04570</name>
</gene>
<dbReference type="Proteomes" id="UP000442694">
    <property type="component" value="Unassembled WGS sequence"/>
</dbReference>
<keyword evidence="3" id="KW-1185">Reference proteome</keyword>
<protein>
    <recommendedName>
        <fullName evidence="4">Porin</fullName>
    </recommendedName>
</protein>
<sequence>MKSFLKTISLVSLLSVPVLAFGQSPTDMSNFSFRLKLQTRYDFYDTFRKNQMDIFTTTARTGLNYKYKNVYGVIEFQGGSATDASSATASASTSNGQQELFIVRRANVGLELVKSDPATLAFIIGRDHNVSSIVYAPDGFSNLVATNIDNISAANSQDGIALKYKGNFDFGGVDAQVGYYNNFPVAVLAGGSTGTTSQTSPFGTNSKGVGDATYNSQSKSGSRAIAAQVGANVKAADGVVEVRALYSSQPNAVLTSGASTYTSTDTSNIEASVGYNFKSNELKGGVWFQQVSIGKTQSSTGSIVTNDITYANGATDDSYTATTIGLGVTGNSNLFGLNSLLVSGDYLTYGLGYLMVSGQNFSNGGGSGVTAFSNQSVDVNMINIAAGYTQGVYSLELDYIMSNADKEIYAGTDGALNQKTASLFYLVGTIAL</sequence>
<evidence type="ECO:0000256" key="1">
    <source>
        <dbReference type="SAM" id="SignalP"/>
    </source>
</evidence>
<dbReference type="RefSeq" id="WP_152212099.1">
    <property type="nucleotide sequence ID" value="NZ_WFLN01000005.1"/>
</dbReference>
<dbReference type="EMBL" id="WFLN01000005">
    <property type="protein sequence ID" value="KAB8031924.1"/>
    <property type="molecule type" value="Genomic_DNA"/>
</dbReference>
<evidence type="ECO:0000313" key="3">
    <source>
        <dbReference type="Proteomes" id="UP000442694"/>
    </source>
</evidence>